<dbReference type="AlphaFoldDB" id="A0AAE3WFK3"/>
<accession>A0AAE3WFK3</accession>
<protein>
    <submittedName>
        <fullName evidence="1">Uncharacterized protein</fullName>
    </submittedName>
</protein>
<dbReference type="Proteomes" id="UP001226762">
    <property type="component" value="Unassembled WGS sequence"/>
</dbReference>
<name>A0AAE3WFK3_9RHOB</name>
<evidence type="ECO:0000313" key="1">
    <source>
        <dbReference type="EMBL" id="MDQ2092111.1"/>
    </source>
</evidence>
<organism evidence="1 2">
    <name type="scientific">Marimonas arenosa</name>
    <dbReference type="NCBI Taxonomy" id="1795305"/>
    <lineage>
        <taxon>Bacteria</taxon>
        <taxon>Pseudomonadati</taxon>
        <taxon>Pseudomonadota</taxon>
        <taxon>Alphaproteobacteria</taxon>
        <taxon>Rhodobacterales</taxon>
        <taxon>Paracoccaceae</taxon>
        <taxon>Marimonas</taxon>
    </lineage>
</organism>
<gene>
    <name evidence="1" type="ORF">NO357_19590</name>
</gene>
<evidence type="ECO:0000313" key="2">
    <source>
        <dbReference type="Proteomes" id="UP001226762"/>
    </source>
</evidence>
<dbReference type="RefSeq" id="WP_306737414.1">
    <property type="nucleotide sequence ID" value="NZ_JANHAX010000007.1"/>
</dbReference>
<dbReference type="EMBL" id="JANHAX010000007">
    <property type="protein sequence ID" value="MDQ2092111.1"/>
    <property type="molecule type" value="Genomic_DNA"/>
</dbReference>
<reference evidence="1" key="1">
    <citation type="submission" date="2022-07" db="EMBL/GenBank/DDBJ databases">
        <authorList>
            <person name="Otstavnykh N."/>
            <person name="Isaeva M."/>
            <person name="Bystritskaya E."/>
        </authorList>
    </citation>
    <scope>NUCLEOTIDE SEQUENCE</scope>
    <source>
        <strain evidence="1">KCTC 52189</strain>
    </source>
</reference>
<proteinExistence type="predicted"/>
<comment type="caution">
    <text evidence="1">The sequence shown here is derived from an EMBL/GenBank/DDBJ whole genome shotgun (WGS) entry which is preliminary data.</text>
</comment>
<reference evidence="1" key="2">
    <citation type="submission" date="2023-02" db="EMBL/GenBank/DDBJ databases">
        <title>'Rhodoalgimonas zhirmunskyi' gen. nov., isolated from a red alga.</title>
        <authorList>
            <person name="Nedashkovskaya O.I."/>
            <person name="Otstavnykh N.Y."/>
            <person name="Bystritskaya E.P."/>
            <person name="Balabanova L.A."/>
            <person name="Isaeva M.P."/>
        </authorList>
    </citation>
    <scope>NUCLEOTIDE SEQUENCE</scope>
    <source>
        <strain evidence="1">KCTC 52189</strain>
    </source>
</reference>
<sequence length="69" mass="7733">MVFAIAGLIVAFLLILLFSNRPMRHCRWRAQGRGNGEKSCKFRCMACGAETITADGQPPRECLRPGRRP</sequence>
<keyword evidence="2" id="KW-1185">Reference proteome</keyword>